<dbReference type="Pfam" id="PF07696">
    <property type="entry name" value="7TMR-DISMED2"/>
    <property type="match status" value="1"/>
</dbReference>
<feature type="transmembrane region" description="Helical" evidence="1">
    <location>
        <begin position="247"/>
        <end position="268"/>
    </location>
</feature>
<keyword evidence="1" id="KW-1133">Transmembrane helix</keyword>
<reference evidence="6" key="2">
    <citation type="submission" date="2021-04" db="EMBL/GenBank/DDBJ databases">
        <title>Complete Genome and methylome analysis of Thiothrix fructosivorans ATCC 49748.</title>
        <authorList>
            <person name="Fomenkov A."/>
            <person name="Sun L."/>
            <person name="Vincze T."/>
            <person name="Grabovich M.Y."/>
            <person name="Roberts R.J."/>
        </authorList>
    </citation>
    <scope>NUCLEOTIDE SEQUENCE</scope>
    <source>
        <strain evidence="6">ATCC 49748</strain>
        <plasmid evidence="6">pTfr153</plasmid>
    </source>
</reference>
<keyword evidence="1" id="KW-0472">Membrane</keyword>
<dbReference type="EMBL" id="JAFMPM010000004">
    <property type="protein sequence ID" value="MBO0611419.1"/>
    <property type="molecule type" value="Genomic_DNA"/>
</dbReference>
<feature type="domain" description="7TM-DISM receptor extracellular" evidence="3">
    <location>
        <begin position="186"/>
        <end position="370"/>
    </location>
</feature>
<evidence type="ECO:0000313" key="5">
    <source>
        <dbReference type="EMBL" id="MBO0611419.1"/>
    </source>
</evidence>
<dbReference type="Pfam" id="PF07695">
    <property type="entry name" value="7TMR-DISM_7TM"/>
    <property type="match status" value="1"/>
</dbReference>
<gene>
    <name evidence="5" type="ORF">J1836_00510</name>
    <name evidence="6" type="ORF">J1836_020910</name>
</gene>
<evidence type="ECO:0000256" key="1">
    <source>
        <dbReference type="SAM" id="Phobius"/>
    </source>
</evidence>
<dbReference type="AlphaFoldDB" id="A0A8B0SNY7"/>
<dbReference type="InterPro" id="IPR011622">
    <property type="entry name" value="7TMR_DISM_rcpt_extracell_dom2"/>
</dbReference>
<feature type="domain" description="7TM-DISM receptor extracellular" evidence="4">
    <location>
        <begin position="41"/>
        <end position="171"/>
    </location>
</feature>
<feature type="chain" id="PRO_5032900013" description="7TM-DISM receptor extracellular domain-containing protein" evidence="2">
    <location>
        <begin position="22"/>
        <end position="405"/>
    </location>
</feature>
<evidence type="ECO:0000313" key="6">
    <source>
        <dbReference type="EMBL" id="QTX13016.1"/>
    </source>
</evidence>
<evidence type="ECO:0000256" key="2">
    <source>
        <dbReference type="SAM" id="SignalP"/>
    </source>
</evidence>
<geneLocation type="plasmid" evidence="6">
    <name>pTfr153</name>
</geneLocation>
<feature type="transmembrane region" description="Helical" evidence="1">
    <location>
        <begin position="330"/>
        <end position="353"/>
    </location>
</feature>
<keyword evidence="6" id="KW-0614">Plasmid</keyword>
<organism evidence="6">
    <name type="scientific">Thiothrix fructosivorans</name>
    <dbReference type="NCBI Taxonomy" id="111770"/>
    <lineage>
        <taxon>Bacteria</taxon>
        <taxon>Pseudomonadati</taxon>
        <taxon>Pseudomonadota</taxon>
        <taxon>Gammaproteobacteria</taxon>
        <taxon>Thiotrichales</taxon>
        <taxon>Thiotrichaceae</taxon>
        <taxon>Thiothrix</taxon>
    </lineage>
</organism>
<keyword evidence="7" id="KW-1185">Reference proteome</keyword>
<evidence type="ECO:0000259" key="4">
    <source>
        <dbReference type="Pfam" id="PF07696"/>
    </source>
</evidence>
<dbReference type="InterPro" id="IPR011623">
    <property type="entry name" value="7TMR_DISM_rcpt_extracell_dom1"/>
</dbReference>
<reference evidence="5 7" key="1">
    <citation type="submission" date="2021-03" db="EMBL/GenBank/DDBJ databases">
        <title>Draft genome and methylome analysis of Thiotrix fructosivoruns ATCC 49748.</title>
        <authorList>
            <person name="Fomenkov A."/>
            <person name="Grabovich M.Y."/>
            <person name="Roberts R.J."/>
        </authorList>
    </citation>
    <scope>NUCLEOTIDE SEQUENCE [LARGE SCALE GENOMIC DNA]</scope>
    <source>
        <strain evidence="5 7">ATCC 49748</strain>
        <plasmid evidence="5">pTfr153</plasmid>
    </source>
</reference>
<feature type="transmembrane region" description="Helical" evidence="1">
    <location>
        <begin position="189"/>
        <end position="207"/>
    </location>
</feature>
<evidence type="ECO:0000259" key="3">
    <source>
        <dbReference type="Pfam" id="PF07695"/>
    </source>
</evidence>
<keyword evidence="1" id="KW-0812">Transmembrane</keyword>
<evidence type="ECO:0000313" key="7">
    <source>
        <dbReference type="Proteomes" id="UP000664466"/>
    </source>
</evidence>
<dbReference type="Gene3D" id="2.60.40.2380">
    <property type="match status" value="1"/>
</dbReference>
<feature type="transmembrane region" description="Helical" evidence="1">
    <location>
        <begin position="214"/>
        <end position="241"/>
    </location>
</feature>
<feature type="transmembrane region" description="Helical" evidence="1">
    <location>
        <begin position="304"/>
        <end position="323"/>
    </location>
</feature>
<dbReference type="RefSeq" id="WP_207249206.1">
    <property type="nucleotide sequence ID" value="NZ_JAFMPM010000004.1"/>
</dbReference>
<keyword evidence="2" id="KW-0732">Signal</keyword>
<dbReference type="EMBL" id="CP072750">
    <property type="protein sequence ID" value="QTX13016.1"/>
    <property type="molecule type" value="Genomic_DNA"/>
</dbReference>
<feature type="signal peptide" evidence="2">
    <location>
        <begin position="1"/>
        <end position="21"/>
    </location>
</feature>
<accession>A0A8B0SNY7</accession>
<feature type="transmembrane region" description="Helical" evidence="1">
    <location>
        <begin position="280"/>
        <end position="298"/>
    </location>
</feature>
<feature type="transmembrane region" description="Helical" evidence="1">
    <location>
        <begin position="365"/>
        <end position="384"/>
    </location>
</feature>
<sequence>MRVFVWWWCFLLGGLALPVVADTASPVMLTSHSSSILAAKSSAYLEDPCRCLTLQQILSPTNTARFIPNTNDRLNFGRTRSAWWVHFSVINQTGEKWYLRLDALLGDEFGLYLFPSASPQVGNATTTARYAKPLDDYRRRAWLLDLSKGETFDVYMRATNGDAILQLPIEFLSTSAMLERSDAEHLRLGSLYVAMFMLAVYQLLMFFNLRETSYLVFAFNILMVMATIHRTNPVFASLAFLGNTHSYFFTTPALLGDASLLWFSRILLDIKQHLPRLDRLYQALAWFSLALIGVIGGIPGGTVLIVWITAVVFFLNLGVGAVLTQRGNKIATYFFLSYLAALLLQMGNGWALAFNNNRWDTSHDLSIAVANLILMFLVSWIQMLRVSGLRERIQHSEAEHKVKDG</sequence>
<protein>
    <recommendedName>
        <fullName evidence="8">7TM-DISM receptor extracellular domain-containing protein</fullName>
    </recommendedName>
</protein>
<proteinExistence type="predicted"/>
<name>A0A8B0SNY7_9GAMM</name>
<evidence type="ECO:0008006" key="8">
    <source>
        <dbReference type="Google" id="ProtNLM"/>
    </source>
</evidence>
<dbReference type="Proteomes" id="UP000664466">
    <property type="component" value="Unassembled WGS sequence"/>
</dbReference>